<evidence type="ECO:0000313" key="3">
    <source>
        <dbReference type="EMBL" id="TNC52690.1"/>
    </source>
</evidence>
<dbReference type="AlphaFoldDB" id="A0A5C4N519"/>
<proteinExistence type="predicted"/>
<sequence length="71" mass="7511">MLATHTRFSIPSGPDESARTDGNVGTGCDHHRASGKHIELFLVDGTTGGLITAEILNWRSGHQRSAIGDAL</sequence>
<protein>
    <submittedName>
        <fullName evidence="3">Uncharacterized protein</fullName>
    </submittedName>
</protein>
<evidence type="ECO:0000256" key="1">
    <source>
        <dbReference type="SAM" id="MobiDB-lite"/>
    </source>
</evidence>
<dbReference type="EMBL" id="VDFR01000002">
    <property type="protein sequence ID" value="TNC52576.1"/>
    <property type="molecule type" value="Genomic_DNA"/>
</dbReference>
<comment type="caution">
    <text evidence="3">The sequence shown here is derived from an EMBL/GenBank/DDBJ whole genome shotgun (WGS) entry which is preliminary data.</text>
</comment>
<feature type="region of interest" description="Disordered" evidence="1">
    <location>
        <begin position="1"/>
        <end position="29"/>
    </location>
</feature>
<name>A0A5C4N519_9ACTN</name>
<evidence type="ECO:0000313" key="4">
    <source>
        <dbReference type="Proteomes" id="UP000306740"/>
    </source>
</evidence>
<reference evidence="3 4" key="1">
    <citation type="submission" date="2019-05" db="EMBL/GenBank/DDBJ databases">
        <title>Mumia sp. nov., isolated from the intestinal contents of plateau pika (Ochotona curzoniae) in the Qinghai-Tibet plateau of China.</title>
        <authorList>
            <person name="Tian Z."/>
        </authorList>
    </citation>
    <scope>NUCLEOTIDE SEQUENCE [LARGE SCALE GENOMIC DNA]</scope>
    <source>
        <strain evidence="4">527</strain>
        <strain evidence="3">Z527</strain>
    </source>
</reference>
<dbReference type="EMBL" id="VDFR01000001">
    <property type="protein sequence ID" value="TNC52690.1"/>
    <property type="molecule type" value="Genomic_DNA"/>
</dbReference>
<accession>A0A5C4N519</accession>
<organism evidence="3 4">
    <name type="scientific">Mumia zhuanghuii</name>
    <dbReference type="NCBI Taxonomy" id="2585211"/>
    <lineage>
        <taxon>Bacteria</taxon>
        <taxon>Bacillati</taxon>
        <taxon>Actinomycetota</taxon>
        <taxon>Actinomycetes</taxon>
        <taxon>Propionibacteriales</taxon>
        <taxon>Nocardioidaceae</taxon>
        <taxon>Mumia</taxon>
    </lineage>
</organism>
<evidence type="ECO:0000313" key="2">
    <source>
        <dbReference type="EMBL" id="TNC52576.1"/>
    </source>
</evidence>
<gene>
    <name evidence="3" type="ORF">FHE65_00180</name>
    <name evidence="2" type="ORF">FHE65_00285</name>
</gene>
<dbReference type="Proteomes" id="UP000306740">
    <property type="component" value="Unassembled WGS sequence"/>
</dbReference>